<dbReference type="RefSeq" id="XP_067923594.1">
    <property type="nucleotide sequence ID" value="XM_068064429.1"/>
</dbReference>
<accession>A0A2C6L1P7</accession>
<keyword evidence="3" id="KW-1185">Reference proteome</keyword>
<dbReference type="OrthoDB" id="1664597at2759"/>
<proteinExistence type="predicted"/>
<gene>
    <name evidence="2" type="ORF">CSUI_004236</name>
</gene>
<evidence type="ECO:0000313" key="3">
    <source>
        <dbReference type="Proteomes" id="UP000221165"/>
    </source>
</evidence>
<feature type="non-terminal residue" evidence="2">
    <location>
        <position position="133"/>
    </location>
</feature>
<dbReference type="VEuPathDB" id="ToxoDB:CSUI_004236"/>
<dbReference type="EMBL" id="MIGC01001946">
    <property type="protein sequence ID" value="PHJ21915.1"/>
    <property type="molecule type" value="Genomic_DNA"/>
</dbReference>
<keyword evidence="2" id="KW-0647">Proteasome</keyword>
<feature type="region of interest" description="Disordered" evidence="1">
    <location>
        <begin position="1"/>
        <end position="41"/>
    </location>
</feature>
<comment type="caution">
    <text evidence="2">The sequence shown here is derived from an EMBL/GenBank/DDBJ whole genome shotgun (WGS) entry which is preliminary data.</text>
</comment>
<dbReference type="Proteomes" id="UP000221165">
    <property type="component" value="Unassembled WGS sequence"/>
</dbReference>
<reference evidence="2 3" key="1">
    <citation type="journal article" date="2017" name="Int. J. Parasitol.">
        <title>The genome of the protozoan parasite Cystoisospora suis and a reverse vaccinology approach to identify vaccine candidates.</title>
        <authorList>
            <person name="Palmieri N."/>
            <person name="Shrestha A."/>
            <person name="Ruttkowski B."/>
            <person name="Beck T."/>
            <person name="Vogl C."/>
            <person name="Tomley F."/>
            <person name="Blake D.P."/>
            <person name="Joachim A."/>
        </authorList>
    </citation>
    <scope>NUCLEOTIDE SEQUENCE [LARGE SCALE GENOMIC DNA]</scope>
    <source>
        <strain evidence="2 3">Wien I</strain>
    </source>
</reference>
<protein>
    <submittedName>
        <fullName evidence="2">26s proteasome regulatory subunit 7</fullName>
    </submittedName>
</protein>
<evidence type="ECO:0000256" key="1">
    <source>
        <dbReference type="SAM" id="MobiDB-lite"/>
    </source>
</evidence>
<dbReference type="GeneID" id="94427640"/>
<organism evidence="2 3">
    <name type="scientific">Cystoisospora suis</name>
    <dbReference type="NCBI Taxonomy" id="483139"/>
    <lineage>
        <taxon>Eukaryota</taxon>
        <taxon>Sar</taxon>
        <taxon>Alveolata</taxon>
        <taxon>Apicomplexa</taxon>
        <taxon>Conoidasida</taxon>
        <taxon>Coccidia</taxon>
        <taxon>Eucoccidiorida</taxon>
        <taxon>Eimeriorina</taxon>
        <taxon>Sarcocystidae</taxon>
        <taxon>Cystoisospora</taxon>
    </lineage>
</organism>
<dbReference type="GO" id="GO:0000502">
    <property type="term" value="C:proteasome complex"/>
    <property type="evidence" value="ECO:0007669"/>
    <property type="project" value="UniProtKB-KW"/>
</dbReference>
<sequence length="133" mass="14594">MTSEKKVEAEATGQKEAEEKRKPKKGVKDEDDDEEAKKKTVPLDDADINILKSYGLSPYATAIRRVDDDIKSLTERISKLCGVRESDTGLCPPSQWDLAADKQLMQEQPLQVARCTKIIYPGGHVSGGSNSSS</sequence>
<evidence type="ECO:0000313" key="2">
    <source>
        <dbReference type="EMBL" id="PHJ21915.1"/>
    </source>
</evidence>
<dbReference type="AlphaFoldDB" id="A0A2C6L1P7"/>
<feature type="compositionally biased region" description="Basic and acidic residues" evidence="1">
    <location>
        <begin position="1"/>
        <end position="21"/>
    </location>
</feature>
<name>A0A2C6L1P7_9APIC</name>